<dbReference type="EMBL" id="AK079024">
    <property type="protein sequence ID" value="BAC37506.1"/>
    <property type="molecule type" value="mRNA"/>
</dbReference>
<name>Q8C5A3_MOUSE</name>
<reference evidence="1" key="8">
    <citation type="journal article" date="2005" name="Science">
        <title>Antisense Transcription in the Mammalian Transcriptome.</title>
        <authorList>
            <consortium name="RIKEN Genome Exploration Research Group and Genome Science Group (Genome Network Project Core Group) and the FANTOM Consortium"/>
        </authorList>
    </citation>
    <scope>NUCLEOTIDE SEQUENCE</scope>
    <source>
        <strain evidence="1">C57BL/6J</strain>
        <tissue evidence="1">Epididymis</tissue>
    </source>
</reference>
<gene>
    <name evidence="2" type="primary">4833408A19Rik</name>
</gene>
<organism evidence="1">
    <name type="scientific">Mus musculus</name>
    <name type="common">Mouse</name>
    <dbReference type="NCBI Taxonomy" id="10090"/>
    <lineage>
        <taxon>Eukaryota</taxon>
        <taxon>Metazoa</taxon>
        <taxon>Chordata</taxon>
        <taxon>Craniata</taxon>
        <taxon>Vertebrata</taxon>
        <taxon>Euteleostomi</taxon>
        <taxon>Mammalia</taxon>
        <taxon>Eutheria</taxon>
        <taxon>Euarchontoglires</taxon>
        <taxon>Glires</taxon>
        <taxon>Rodentia</taxon>
        <taxon>Myomorpha</taxon>
        <taxon>Muroidea</taxon>
        <taxon>Muridae</taxon>
        <taxon>Murinae</taxon>
        <taxon>Mus</taxon>
        <taxon>Mus</taxon>
    </lineage>
</organism>
<reference evidence="1" key="1">
    <citation type="journal article" date="1999" name="Methods Enzymol.">
        <title>High-efficiency full-length cDNA cloning.</title>
        <authorList>
            <person name="Carninci P."/>
            <person name="Hayashizaki Y."/>
        </authorList>
    </citation>
    <scope>NUCLEOTIDE SEQUENCE</scope>
    <source>
        <strain evidence="1">C57BL/6J</strain>
        <tissue evidence="1">Epididymis</tissue>
    </source>
</reference>
<reference evidence="1" key="5">
    <citation type="journal article" date="2002" name="Nature">
        <title>Analysis of the mouse transcriptome based on functional annotation of 60,770 full-length cDNAs.</title>
        <authorList>
            <consortium name="The FANTOM Consortium and the RIKEN Genome Exploration Research Group Phase I and II Team"/>
        </authorList>
    </citation>
    <scope>NUCLEOTIDE SEQUENCE</scope>
    <source>
        <strain evidence="1">C57BL/6J</strain>
        <tissue evidence="1">Epididymis</tissue>
    </source>
</reference>
<evidence type="ECO:0000313" key="2">
    <source>
        <dbReference type="MGI" id="MGI:1921038"/>
    </source>
</evidence>
<reference evidence="1" key="6">
    <citation type="submission" date="2002-04" db="EMBL/GenBank/DDBJ databases">
        <authorList>
            <person name="Adachi J."/>
            <person name="Aizawa K."/>
            <person name="Akimura T."/>
            <person name="Arakawa T."/>
            <person name="Bono H."/>
            <person name="Carninci P."/>
            <person name="Fukuda S."/>
            <person name="Furuno M."/>
            <person name="Hanagaki T."/>
            <person name="Hara A."/>
            <person name="Hashizume W."/>
            <person name="Hayashida K."/>
            <person name="Hayatsu N."/>
            <person name="Hiramoto K."/>
            <person name="Hiraoka T."/>
            <person name="Hirozane T."/>
            <person name="Hori F."/>
            <person name="Imotani K."/>
            <person name="Ishii Y."/>
            <person name="Itoh M."/>
            <person name="Kagawa I."/>
            <person name="Kasukawa T."/>
            <person name="Katoh H."/>
            <person name="Kawai J."/>
            <person name="Kojima Y."/>
            <person name="Kondo S."/>
            <person name="Konno H."/>
            <person name="Kouda M."/>
            <person name="Koya S."/>
            <person name="Kurihara C."/>
            <person name="Matsuyama T."/>
            <person name="Miyazaki A."/>
            <person name="Murata M."/>
            <person name="Nakamura M."/>
            <person name="Nishi K."/>
            <person name="Nomura K."/>
            <person name="Numazaki R."/>
            <person name="Ohno M."/>
            <person name="Ohsato N."/>
            <person name="Okazaki Y."/>
            <person name="Saito R."/>
            <person name="Saitoh H."/>
            <person name="Sakai C."/>
            <person name="Sakai K."/>
            <person name="Sakazume N."/>
            <person name="Sano H."/>
            <person name="Sasaki D."/>
            <person name="Shibata K."/>
            <person name="Shinagawa A."/>
            <person name="Shiraki T."/>
            <person name="Sogabe Y."/>
            <person name="Tagami M."/>
            <person name="Tagawa A."/>
            <person name="Takahashi F."/>
            <person name="Takaku-Akahira S."/>
            <person name="Takeda Y."/>
            <person name="Tanaka T."/>
            <person name="Tomaru A."/>
            <person name="Toya T."/>
            <person name="Yasunishi A."/>
            <person name="Muramatsu M."/>
            <person name="Hayashizaki Y."/>
        </authorList>
    </citation>
    <scope>NUCLEOTIDE SEQUENCE</scope>
    <source>
        <strain evidence="1">C57BL/6J</strain>
        <tissue evidence="1">Epididymis</tissue>
    </source>
</reference>
<protein>
    <submittedName>
        <fullName evidence="1">Uncharacterized protein</fullName>
    </submittedName>
</protein>
<reference evidence="1" key="3">
    <citation type="journal article" date="2000" name="Genome Res.">
        <title>RIKEN integrated sequence analysis (RISA) system--384-format sequencing pipeline with 384 multicapillary sequencer.</title>
        <authorList>
            <person name="Shibata K."/>
            <person name="Itoh M."/>
            <person name="Aizawa K."/>
            <person name="Nagaoka S."/>
            <person name="Sasaki N."/>
            <person name="Carninci P."/>
            <person name="Konno H."/>
            <person name="Akiyama J."/>
            <person name="Nishi K."/>
            <person name="Kitsunai T."/>
            <person name="Tashiro H."/>
            <person name="Itoh M."/>
            <person name="Sumi N."/>
            <person name="Ishii Y."/>
            <person name="Nakamura S."/>
            <person name="Hazama M."/>
            <person name="Nishine T."/>
            <person name="Harada A."/>
            <person name="Yamamoto R."/>
            <person name="Matsumoto H."/>
            <person name="Sakaguchi S."/>
            <person name="Ikegami T."/>
            <person name="Kashiwagi K."/>
            <person name="Fujiwake S."/>
            <person name="Inoue K."/>
            <person name="Togawa Y."/>
            <person name="Izawa M."/>
            <person name="Ohara E."/>
            <person name="Watahiki M."/>
            <person name="Yoneda Y."/>
            <person name="Ishikawa T."/>
            <person name="Ozawa K."/>
            <person name="Tanaka T."/>
            <person name="Matsuura S."/>
            <person name="Kawai J."/>
            <person name="Okazaki Y."/>
            <person name="Muramatsu M."/>
            <person name="Inoue Y."/>
            <person name="Kira A."/>
            <person name="Hayashizaki Y."/>
        </authorList>
    </citation>
    <scope>NUCLEOTIDE SEQUENCE</scope>
    <source>
        <strain evidence="1">C57BL/6J</strain>
        <tissue evidence="1">Epididymis</tissue>
    </source>
</reference>
<dbReference type="AGR" id="MGI:1921038"/>
<sequence length="133" mass="14486">MGLPLQSLGRRRYGACPGRASEMDKAVAAETSEAFQTRPADADPRRPRGCGLRRVLLLLGDRGHLGRSLLDEGRSGFVSGTRAPPKGKTWLRADGRRVRKSRPASLEFLSRDFPICGTVGLDSVSPERLSNLN</sequence>
<dbReference type="AlphaFoldDB" id="Q8C5A3"/>
<proteinExistence type="evidence at transcript level"/>
<evidence type="ECO:0000313" key="1">
    <source>
        <dbReference type="EMBL" id="BAC37506.1"/>
    </source>
</evidence>
<dbReference type="MGI" id="MGI:1921038">
    <property type="gene designation" value="4833408A19Rik"/>
</dbReference>
<reference evidence="1" key="4">
    <citation type="journal article" date="2001" name="Nature">
        <title>Functional annotation of a full-length mouse cDNA collection.</title>
        <authorList>
            <consortium name="The RIKEN Genome Exploration Research Group Phase II Team and the FANTOM Consortium"/>
        </authorList>
    </citation>
    <scope>NUCLEOTIDE SEQUENCE</scope>
    <source>
        <strain evidence="1">C57BL/6J</strain>
        <tissue evidence="1">Epididymis</tissue>
    </source>
</reference>
<reference evidence="1" key="2">
    <citation type="journal article" date="2000" name="Genome Res.">
        <title>Normalization and subtraction of cap-trapper-selected cDNAs to prepare full-length cDNA libraries for rapid discovery of new genes.</title>
        <authorList>
            <person name="Carninci P."/>
            <person name="Shibata Y."/>
            <person name="Hayatsu N."/>
            <person name="Sugahara Y."/>
            <person name="Shibata K."/>
            <person name="Itoh M."/>
            <person name="Konno H."/>
            <person name="Okazaki Y."/>
            <person name="Muramatsu M."/>
            <person name="Hayashizaki Y."/>
        </authorList>
    </citation>
    <scope>NUCLEOTIDE SEQUENCE</scope>
    <source>
        <strain evidence="1">C57BL/6J</strain>
        <tissue evidence="1">Epididymis</tissue>
    </source>
</reference>
<accession>Q8C5A3</accession>
<reference evidence="1" key="7">
    <citation type="journal article" date="2005" name="Science">
        <title>The Transcriptional Landscape of the Mammalian Genome.</title>
        <authorList>
            <consortium name="The FANTOM Consortium"/>
            <consortium name="Riken Genome Exploration Research Group and Genome Science Group (Genome Network Project Core Group)"/>
        </authorList>
    </citation>
    <scope>NUCLEOTIDE SEQUENCE</scope>
    <source>
        <strain evidence="1">C57BL/6J</strain>
        <tissue evidence="1">Epididymis</tissue>
    </source>
</reference>